<evidence type="ECO:0000313" key="2">
    <source>
        <dbReference type="Proteomes" id="UP000299102"/>
    </source>
</evidence>
<name>A0A4C1WMU0_EUMVA</name>
<protein>
    <submittedName>
        <fullName evidence="1">Uncharacterized protein</fullName>
    </submittedName>
</protein>
<dbReference type="EMBL" id="BGZK01000585">
    <property type="protein sequence ID" value="GBP51619.1"/>
    <property type="molecule type" value="Genomic_DNA"/>
</dbReference>
<comment type="caution">
    <text evidence="1">The sequence shown here is derived from an EMBL/GenBank/DDBJ whole genome shotgun (WGS) entry which is preliminary data.</text>
</comment>
<organism evidence="1 2">
    <name type="scientific">Eumeta variegata</name>
    <name type="common">Bagworm moth</name>
    <name type="synonym">Eumeta japonica</name>
    <dbReference type="NCBI Taxonomy" id="151549"/>
    <lineage>
        <taxon>Eukaryota</taxon>
        <taxon>Metazoa</taxon>
        <taxon>Ecdysozoa</taxon>
        <taxon>Arthropoda</taxon>
        <taxon>Hexapoda</taxon>
        <taxon>Insecta</taxon>
        <taxon>Pterygota</taxon>
        <taxon>Neoptera</taxon>
        <taxon>Endopterygota</taxon>
        <taxon>Lepidoptera</taxon>
        <taxon>Glossata</taxon>
        <taxon>Ditrysia</taxon>
        <taxon>Tineoidea</taxon>
        <taxon>Psychidae</taxon>
        <taxon>Oiketicinae</taxon>
        <taxon>Eumeta</taxon>
    </lineage>
</organism>
<keyword evidence="2" id="KW-1185">Reference proteome</keyword>
<dbReference type="OrthoDB" id="10017160at2759"/>
<accession>A0A4C1WMU0</accession>
<gene>
    <name evidence="1" type="ORF">EVAR_96215_1</name>
</gene>
<dbReference type="AlphaFoldDB" id="A0A4C1WMU0"/>
<evidence type="ECO:0000313" key="1">
    <source>
        <dbReference type="EMBL" id="GBP51619.1"/>
    </source>
</evidence>
<sequence length="87" mass="9955">MGPELLAYLRMLINSNTHRSSLEGLKFNSPNLQQRDCESPRLSGEVTFHDESPFLATVSNRFNEFKRGRTNLTDDLREGRPSRATTE</sequence>
<dbReference type="Proteomes" id="UP000299102">
    <property type="component" value="Unassembled WGS sequence"/>
</dbReference>
<proteinExistence type="predicted"/>
<reference evidence="1 2" key="1">
    <citation type="journal article" date="2019" name="Commun. Biol.">
        <title>The bagworm genome reveals a unique fibroin gene that provides high tensile strength.</title>
        <authorList>
            <person name="Kono N."/>
            <person name="Nakamura H."/>
            <person name="Ohtoshi R."/>
            <person name="Tomita M."/>
            <person name="Numata K."/>
            <person name="Arakawa K."/>
        </authorList>
    </citation>
    <scope>NUCLEOTIDE SEQUENCE [LARGE SCALE GENOMIC DNA]</scope>
</reference>